<evidence type="ECO:0000259" key="4">
    <source>
        <dbReference type="Pfam" id="PF12551"/>
    </source>
</evidence>
<feature type="domain" description="Poly-beta-hydroxybutyrate polymerase N-terminal" evidence="3">
    <location>
        <begin position="86"/>
        <end position="253"/>
    </location>
</feature>
<dbReference type="AlphaFoldDB" id="A0A317DUB3"/>
<evidence type="ECO:0000256" key="1">
    <source>
        <dbReference type="ARBA" id="ARBA00022679"/>
    </source>
</evidence>
<dbReference type="GO" id="GO:0042619">
    <property type="term" value="P:poly-hydroxybutyrate biosynthetic process"/>
    <property type="evidence" value="ECO:0007669"/>
    <property type="project" value="InterPro"/>
</dbReference>
<dbReference type="GO" id="GO:0016746">
    <property type="term" value="F:acyltransferase activity"/>
    <property type="evidence" value="ECO:0007669"/>
    <property type="project" value="UniProtKB-KW"/>
</dbReference>
<dbReference type="EMBL" id="QGLF01000007">
    <property type="protein sequence ID" value="PWR17974.1"/>
    <property type="molecule type" value="Genomic_DNA"/>
</dbReference>
<evidence type="ECO:0000313" key="5">
    <source>
        <dbReference type="EMBL" id="PWR17974.1"/>
    </source>
</evidence>
<dbReference type="InterPro" id="IPR010941">
    <property type="entry name" value="PhaC_N"/>
</dbReference>
<accession>A0A317DUB3</accession>
<keyword evidence="2" id="KW-0012">Acyltransferase</keyword>
<dbReference type="InterPro" id="IPR051321">
    <property type="entry name" value="PHA/PHB_synthase"/>
</dbReference>
<reference evidence="6" key="1">
    <citation type="submission" date="2018-05" db="EMBL/GenBank/DDBJ databases">
        <title>Zavarzinia sp. HR-AS.</title>
        <authorList>
            <person name="Lee Y."/>
            <person name="Jeon C.O."/>
        </authorList>
    </citation>
    <scope>NUCLEOTIDE SEQUENCE [LARGE SCALE GENOMIC DNA]</scope>
    <source>
        <strain evidence="6">DSM 1231</strain>
    </source>
</reference>
<keyword evidence="6" id="KW-1185">Reference proteome</keyword>
<evidence type="ECO:0000259" key="3">
    <source>
        <dbReference type="Pfam" id="PF07167"/>
    </source>
</evidence>
<keyword evidence="1" id="KW-0808">Transferase</keyword>
<evidence type="ECO:0000313" key="6">
    <source>
        <dbReference type="Proteomes" id="UP000246077"/>
    </source>
</evidence>
<name>A0A317DUB3_9PROT</name>
<comment type="caution">
    <text evidence="5">The sequence shown here is derived from an EMBL/GenBank/DDBJ whole genome shotgun (WGS) entry which is preliminary data.</text>
</comment>
<proteinExistence type="predicted"/>
<feature type="domain" description="Poly-beta-hydroxybutyrate polymerase N-terminal" evidence="4">
    <location>
        <begin position="5"/>
        <end position="46"/>
    </location>
</feature>
<dbReference type="OrthoDB" id="7208816at2"/>
<dbReference type="Gene3D" id="3.40.50.1820">
    <property type="entry name" value="alpha/beta hydrolase"/>
    <property type="match status" value="1"/>
</dbReference>
<evidence type="ECO:0000256" key="2">
    <source>
        <dbReference type="ARBA" id="ARBA00023315"/>
    </source>
</evidence>
<dbReference type="Pfam" id="PF07167">
    <property type="entry name" value="PhaC_N"/>
    <property type="match status" value="1"/>
</dbReference>
<dbReference type="Pfam" id="PF12551">
    <property type="entry name" value="PHBC_N"/>
    <property type="match status" value="1"/>
</dbReference>
<dbReference type="InterPro" id="IPR029058">
    <property type="entry name" value="AB_hydrolase_fold"/>
</dbReference>
<dbReference type="RefSeq" id="WP_109923108.1">
    <property type="nucleotide sequence ID" value="NZ_QGLF01000007.1"/>
</dbReference>
<dbReference type="PANTHER" id="PTHR36837">
    <property type="entry name" value="POLY(3-HYDROXYALKANOATE) POLYMERASE SUBUNIT PHAC"/>
    <property type="match status" value="1"/>
</dbReference>
<sequence>MDGAFTSTLDRKAKSAAARLTGGISPVALLGAFTDWGLHLAGSPGKQIELVEKGLTGAANLLRFGLHCMTEPESGATHPAQAQKGDHRFDAPAWERFPFNLWSQSFLLTEQWWHEATTSVRGVTRQHSDVVAFVTRQLLDMAAPSNTPLTNPVVLEQTILQGGANLLRGAQNFLEDLGRQLSHERAAGDDFKVGVDLAATPGKVILRNRLAEVIQYAPATETVQAEPILIVPAWIMKYYILDLSAQNSLVRYLTGRGHTVFIISWKNPDGGDRDLGLDDYRQLGVMAALDAVSAIVPGEKIHAAGYCLGGTLLSIAAAAMARDGDRRLASLTLLAAQTDFTEPGEIALFINESQVTFLEDMMWQRGFLETGQMAGAFQLLRSNDLIWSRLIHDYLLGQREKLIDLMSWNADATRMPFRMHSEYLRHLFLDNELARAQFKVGEHTVALTDIRVPVFAVGTVTDHVAPWRSVYKINQLTDTDVTFLLTSGGHNAGIVAGPENPRRHYQIGHRLATDAHVDPERFEQQAPRRDGSWWPAWAGWIEGLQADRPRVAPPPLGNADAGYAAIEEAPGSYVHQS</sequence>
<dbReference type="PANTHER" id="PTHR36837:SF5">
    <property type="entry name" value="POLY-3-HYDROXYBUTYRATE SYNTHASE"/>
    <property type="match status" value="1"/>
</dbReference>
<dbReference type="InterPro" id="IPR022211">
    <property type="entry name" value="PHBC_N"/>
</dbReference>
<organism evidence="5 6">
    <name type="scientific">Zavarzinia compransoris</name>
    <dbReference type="NCBI Taxonomy" id="1264899"/>
    <lineage>
        <taxon>Bacteria</taxon>
        <taxon>Pseudomonadati</taxon>
        <taxon>Pseudomonadota</taxon>
        <taxon>Alphaproteobacteria</taxon>
        <taxon>Rhodospirillales</taxon>
        <taxon>Zavarziniaceae</taxon>
        <taxon>Zavarzinia</taxon>
    </lineage>
</organism>
<dbReference type="SUPFAM" id="SSF53474">
    <property type="entry name" value="alpha/beta-Hydrolases"/>
    <property type="match status" value="1"/>
</dbReference>
<protein>
    <submittedName>
        <fullName evidence="5">Poly-beta-hydroxybutyrate polymerase</fullName>
    </submittedName>
</protein>
<gene>
    <name evidence="5" type="ORF">DKG75_20755</name>
</gene>
<dbReference type="Proteomes" id="UP000246077">
    <property type="component" value="Unassembled WGS sequence"/>
</dbReference>